<reference evidence="1 2" key="1">
    <citation type="submission" date="2009-07" db="EMBL/GenBank/DDBJ databases">
        <authorList>
            <person name="Madupu R."/>
            <person name="Sebastian Y."/>
            <person name="Durkin A.S."/>
            <person name="Torralba M."/>
            <person name="Methe B."/>
            <person name="Sutton G.G."/>
            <person name="Strausberg R.L."/>
            <person name="Nelson K.E."/>
        </authorList>
    </citation>
    <scope>NUCLEOTIDE SEQUENCE [LARGE SCALE GENOMIC DNA]</scope>
    <source>
        <strain evidence="1 2">RM3277</strain>
    </source>
</reference>
<evidence type="ECO:0000313" key="2">
    <source>
        <dbReference type="Proteomes" id="UP000003107"/>
    </source>
</evidence>
<comment type="caution">
    <text evidence="1">The sequence shown here is derived from an EMBL/GenBank/DDBJ whole genome shotgun (WGS) entry which is preliminary data.</text>
</comment>
<sequence length="41" mass="4848">MCRTGYQIYENLKFKNKPKPEKQALVKFAAGLFFLSFDLDF</sequence>
<gene>
    <name evidence="1" type="ORF">CAMSH0001_1928</name>
</gene>
<dbReference type="EMBL" id="ACVQ01000013">
    <property type="protein sequence ID" value="EET80211.1"/>
    <property type="molecule type" value="Genomic_DNA"/>
</dbReference>
<name>C6RE35_9BACT</name>
<keyword evidence="2" id="KW-1185">Reference proteome</keyword>
<dbReference type="STRING" id="553219.CAMSH0001_1928"/>
<dbReference type="Proteomes" id="UP000003107">
    <property type="component" value="Unassembled WGS sequence"/>
</dbReference>
<organism evidence="1 2">
    <name type="scientific">Campylobacter showae RM3277</name>
    <dbReference type="NCBI Taxonomy" id="553219"/>
    <lineage>
        <taxon>Bacteria</taxon>
        <taxon>Pseudomonadati</taxon>
        <taxon>Campylobacterota</taxon>
        <taxon>Epsilonproteobacteria</taxon>
        <taxon>Campylobacterales</taxon>
        <taxon>Campylobacteraceae</taxon>
        <taxon>Campylobacter</taxon>
    </lineage>
</organism>
<dbReference type="AlphaFoldDB" id="C6RE35"/>
<evidence type="ECO:0000313" key="1">
    <source>
        <dbReference type="EMBL" id="EET80211.1"/>
    </source>
</evidence>
<accession>C6RE35</accession>
<protein>
    <submittedName>
        <fullName evidence="1">Uncharacterized protein</fullName>
    </submittedName>
</protein>
<proteinExistence type="predicted"/>